<keyword evidence="7" id="KW-0539">Nucleus</keyword>
<accession>A0AAN9MS61</accession>
<dbReference type="SMART" id="SM00317">
    <property type="entry name" value="SET"/>
    <property type="match status" value="1"/>
</dbReference>
<dbReference type="Pfam" id="PF00856">
    <property type="entry name" value="SET"/>
    <property type="match status" value="1"/>
</dbReference>
<dbReference type="PROSITE" id="PS50280">
    <property type="entry name" value="SET"/>
    <property type="match status" value="1"/>
</dbReference>
<name>A0AAN9MS61_PHACN</name>
<evidence type="ECO:0000259" key="9">
    <source>
        <dbReference type="PROSITE" id="PS50868"/>
    </source>
</evidence>
<evidence type="ECO:0000256" key="4">
    <source>
        <dbReference type="ARBA" id="ARBA00022603"/>
    </source>
</evidence>
<dbReference type="InterPro" id="IPR001214">
    <property type="entry name" value="SET_dom"/>
</dbReference>
<evidence type="ECO:0000259" key="10">
    <source>
        <dbReference type="PROSITE" id="PS51215"/>
    </source>
</evidence>
<comment type="subcellular location">
    <subcellularLocation>
        <location evidence="2">Chromosome</location>
    </subcellularLocation>
    <subcellularLocation>
        <location evidence="1">Nucleus</location>
    </subcellularLocation>
</comment>
<sequence length="481" mass="54276">MDPFTEELPQYIHVDQNEFFMRRHKKQKEEDIAICECKYDADDTDSACGDSCLNVLTSTECTPGYCPCDILCKNQKFQKCEYAKTKLFKTEGRGWGLLAGEDLKAGQFVIEYCGEVISWKEAKRRSQAYENQGLKDAFIICLNASESIDATRKGSLARFINHSCQPNCETRKWNVLGEIRVGIFAKHDVPIGTELAYDYNFEWFGGAKVRCLCGAFKCSGFLGAKSRGFQEDTYLWEDDDDRYSVEKIPVYDSAEDEPVSNVNGRTESSLDVMLKAEQLSESSGFNVQSLDSVQMKGLDVKKIKTEVTDEDMHLYSHDTEQTLSQKNAMISRIRSNAAGRNYHIGPRSMSTKRSRAYNGGRFKNLVEKKIDAKFAAGLLASKEAQEEILNCEKRKDDATSTLDSLYDEIRPAIEEHERDSQDSVSTTVAEKWIQVCCVKLKAEFDLYSSIVKNVACTAQRAPGQAKPTEVDNENEIKFLTG</sequence>
<dbReference type="InterPro" id="IPR006560">
    <property type="entry name" value="AWS_dom"/>
</dbReference>
<organism evidence="11 12">
    <name type="scientific">Phaseolus coccineus</name>
    <name type="common">Scarlet runner bean</name>
    <name type="synonym">Phaseolus multiflorus</name>
    <dbReference type="NCBI Taxonomy" id="3886"/>
    <lineage>
        <taxon>Eukaryota</taxon>
        <taxon>Viridiplantae</taxon>
        <taxon>Streptophyta</taxon>
        <taxon>Embryophyta</taxon>
        <taxon>Tracheophyta</taxon>
        <taxon>Spermatophyta</taxon>
        <taxon>Magnoliopsida</taxon>
        <taxon>eudicotyledons</taxon>
        <taxon>Gunneridae</taxon>
        <taxon>Pentapetalae</taxon>
        <taxon>rosids</taxon>
        <taxon>fabids</taxon>
        <taxon>Fabales</taxon>
        <taxon>Fabaceae</taxon>
        <taxon>Papilionoideae</taxon>
        <taxon>50 kb inversion clade</taxon>
        <taxon>NPAAA clade</taxon>
        <taxon>indigoferoid/millettioid clade</taxon>
        <taxon>Phaseoleae</taxon>
        <taxon>Phaseolus</taxon>
    </lineage>
</organism>
<evidence type="ECO:0000256" key="6">
    <source>
        <dbReference type="ARBA" id="ARBA00022691"/>
    </source>
</evidence>
<dbReference type="PROSITE" id="PS51215">
    <property type="entry name" value="AWS"/>
    <property type="match status" value="1"/>
</dbReference>
<dbReference type="SMART" id="SM00570">
    <property type="entry name" value="AWS"/>
    <property type="match status" value="1"/>
</dbReference>
<dbReference type="InterPro" id="IPR046341">
    <property type="entry name" value="SET_dom_sf"/>
</dbReference>
<evidence type="ECO:0000256" key="5">
    <source>
        <dbReference type="ARBA" id="ARBA00022679"/>
    </source>
</evidence>
<dbReference type="Gene3D" id="2.170.270.10">
    <property type="entry name" value="SET domain"/>
    <property type="match status" value="1"/>
</dbReference>
<keyword evidence="12" id="KW-1185">Reference proteome</keyword>
<evidence type="ECO:0008006" key="13">
    <source>
        <dbReference type="Google" id="ProtNLM"/>
    </source>
</evidence>
<dbReference type="Pfam" id="PF17907">
    <property type="entry name" value="AWS"/>
    <property type="match status" value="1"/>
</dbReference>
<feature type="domain" description="SET" evidence="8">
    <location>
        <begin position="83"/>
        <end position="200"/>
    </location>
</feature>
<evidence type="ECO:0000256" key="2">
    <source>
        <dbReference type="ARBA" id="ARBA00004286"/>
    </source>
</evidence>
<dbReference type="InterPro" id="IPR050777">
    <property type="entry name" value="SET2_Histone-Lys_MeTrsfase"/>
</dbReference>
<dbReference type="GO" id="GO:0032259">
    <property type="term" value="P:methylation"/>
    <property type="evidence" value="ECO:0007669"/>
    <property type="project" value="UniProtKB-KW"/>
</dbReference>
<dbReference type="FunFam" id="2.170.270.10:FF:000028">
    <property type="entry name" value="Histone-lysine N-methyltransferase"/>
    <property type="match status" value="1"/>
</dbReference>
<dbReference type="PROSITE" id="PS50868">
    <property type="entry name" value="POST_SET"/>
    <property type="match status" value="1"/>
</dbReference>
<evidence type="ECO:0000313" key="12">
    <source>
        <dbReference type="Proteomes" id="UP001374584"/>
    </source>
</evidence>
<evidence type="ECO:0000256" key="3">
    <source>
        <dbReference type="ARBA" id="ARBA00022454"/>
    </source>
</evidence>
<dbReference type="Proteomes" id="UP001374584">
    <property type="component" value="Unassembled WGS sequence"/>
</dbReference>
<evidence type="ECO:0000256" key="1">
    <source>
        <dbReference type="ARBA" id="ARBA00004123"/>
    </source>
</evidence>
<dbReference type="GO" id="GO:0005634">
    <property type="term" value="C:nucleus"/>
    <property type="evidence" value="ECO:0007669"/>
    <property type="project" value="UniProtKB-SubCell"/>
</dbReference>
<gene>
    <name evidence="11" type="ORF">VNO80_16470</name>
</gene>
<keyword evidence="6" id="KW-0949">S-adenosyl-L-methionine</keyword>
<dbReference type="AlphaFoldDB" id="A0AAN9MS61"/>
<protein>
    <recommendedName>
        <fullName evidence="13">Histone-lysine N-methyltransferase ASHH1</fullName>
    </recommendedName>
</protein>
<proteinExistence type="predicted"/>
<reference evidence="11 12" key="1">
    <citation type="submission" date="2024-01" db="EMBL/GenBank/DDBJ databases">
        <title>The genomes of 5 underutilized Papilionoideae crops provide insights into root nodulation and disease resistanc.</title>
        <authorList>
            <person name="Jiang F."/>
        </authorList>
    </citation>
    <scope>NUCLEOTIDE SEQUENCE [LARGE SCALE GENOMIC DNA]</scope>
    <source>
        <strain evidence="11">JINMINGXINNONG_FW02</strain>
        <tissue evidence="11">Leaves</tissue>
    </source>
</reference>
<feature type="domain" description="AWS" evidence="10">
    <location>
        <begin position="30"/>
        <end position="81"/>
    </location>
</feature>
<keyword evidence="4" id="KW-0489">Methyltransferase</keyword>
<dbReference type="SUPFAM" id="SSF82199">
    <property type="entry name" value="SET domain"/>
    <property type="match status" value="1"/>
</dbReference>
<evidence type="ECO:0000256" key="7">
    <source>
        <dbReference type="ARBA" id="ARBA00023242"/>
    </source>
</evidence>
<keyword evidence="3" id="KW-0158">Chromosome</keyword>
<dbReference type="EMBL" id="JAYMYR010000006">
    <property type="protein sequence ID" value="KAK7357187.1"/>
    <property type="molecule type" value="Genomic_DNA"/>
</dbReference>
<feature type="domain" description="Post-SET" evidence="9">
    <location>
        <begin position="207"/>
        <end position="223"/>
    </location>
</feature>
<dbReference type="GO" id="GO:0005694">
    <property type="term" value="C:chromosome"/>
    <property type="evidence" value="ECO:0007669"/>
    <property type="project" value="UniProtKB-SubCell"/>
</dbReference>
<comment type="caution">
    <text evidence="11">The sequence shown here is derived from an EMBL/GenBank/DDBJ whole genome shotgun (WGS) entry which is preliminary data.</text>
</comment>
<evidence type="ECO:0000313" key="11">
    <source>
        <dbReference type="EMBL" id="KAK7357187.1"/>
    </source>
</evidence>
<evidence type="ECO:0000259" key="8">
    <source>
        <dbReference type="PROSITE" id="PS50280"/>
    </source>
</evidence>
<dbReference type="GO" id="GO:0042054">
    <property type="term" value="F:histone methyltransferase activity"/>
    <property type="evidence" value="ECO:0007669"/>
    <property type="project" value="InterPro"/>
</dbReference>
<dbReference type="PANTHER" id="PTHR22884">
    <property type="entry name" value="SET DOMAIN PROTEINS"/>
    <property type="match status" value="1"/>
</dbReference>
<dbReference type="InterPro" id="IPR003616">
    <property type="entry name" value="Post-SET_dom"/>
</dbReference>
<keyword evidence="5" id="KW-0808">Transferase</keyword>